<keyword evidence="3" id="KW-0862">Zinc</keyword>
<dbReference type="Proteomes" id="UP000320762">
    <property type="component" value="Unassembled WGS sequence"/>
</dbReference>
<feature type="domain" description="MYND-type" evidence="5">
    <location>
        <begin position="452"/>
        <end position="495"/>
    </location>
</feature>
<evidence type="ECO:0000256" key="4">
    <source>
        <dbReference type="PROSITE-ProRule" id="PRU00134"/>
    </source>
</evidence>
<sequence length="614" mass="69413">MSRAGSNHAARHLARNPHRNHDVYIRRVHDLGLQLNGERDWAAGPASNPRDALSKIRALMNDRIDPVFSSLFDDLPESGYLLEDDDVVGVVLEDLDRFSMICEAVCNVADLGPYSDLDDKLYAMWPHALKWLAFFHPGDGRIRPPTTAPNLHLVLTNLALVYLSMFQANRGHAERLFVERPDMLHPVFDLWLHFPRYVPPVARQPEFDPVDTIHNILNVISYMHNLVAGWDHPHVQRRSRKMPINKDDARDLFIRELQRHARGKGGLHVHFAKQNQYLAELPMPPRLADQVWYIHFQLQTEVLNLPMFRLDVSPRSFLRSVVSAGECCIERGMHTYALRAVDIISLVCEAGGNNRTLIRSIEAGAYTLLSNAGEVLKEDRSVAALSHRISLGIAQQSVLRAFHRIHGDRFVSSDKLPGDPTRATYAETVFYNYCYRYTLYAAVCKKGAGLAHMPCSNETGPHVRGGVRVCPCGEGFYCSKECQRKHWRAGHRTNCCAADGPWGLHGLISLGDILYLNVEANLCIRQRPPAVVSGVLEVYRQGRQPIIVIEAIQEYPGTYASVRSFEDDVFAALLADPTEPIHEAFIEVRITLGRTRHARILPFKYDIAYFTKTA</sequence>
<evidence type="ECO:0000259" key="5">
    <source>
        <dbReference type="PROSITE" id="PS50865"/>
    </source>
</evidence>
<evidence type="ECO:0000313" key="6">
    <source>
        <dbReference type="EMBL" id="TRM56500.1"/>
    </source>
</evidence>
<evidence type="ECO:0000256" key="1">
    <source>
        <dbReference type="ARBA" id="ARBA00022723"/>
    </source>
</evidence>
<dbReference type="InterPro" id="IPR002893">
    <property type="entry name" value="Znf_MYND"/>
</dbReference>
<reference evidence="6 7" key="1">
    <citation type="journal article" date="2019" name="New Phytol.">
        <title>Comparative genomics reveals unique wood-decay strategies and fruiting body development in the Schizophyllaceae.</title>
        <authorList>
            <person name="Almasi E."/>
            <person name="Sahu N."/>
            <person name="Krizsan K."/>
            <person name="Balint B."/>
            <person name="Kovacs G.M."/>
            <person name="Kiss B."/>
            <person name="Cseklye J."/>
            <person name="Drula E."/>
            <person name="Henrissat B."/>
            <person name="Nagy I."/>
            <person name="Chovatia M."/>
            <person name="Adam C."/>
            <person name="LaButti K."/>
            <person name="Lipzen A."/>
            <person name="Riley R."/>
            <person name="Grigoriev I.V."/>
            <person name="Nagy L.G."/>
        </authorList>
    </citation>
    <scope>NUCLEOTIDE SEQUENCE [LARGE SCALE GENOMIC DNA]</scope>
    <source>
        <strain evidence="6 7">NL-1724</strain>
    </source>
</reference>
<keyword evidence="2 4" id="KW-0863">Zinc-finger</keyword>
<keyword evidence="1" id="KW-0479">Metal-binding</keyword>
<dbReference type="Pfam" id="PF01753">
    <property type="entry name" value="zf-MYND"/>
    <property type="match status" value="1"/>
</dbReference>
<dbReference type="EMBL" id="VDMD01000068">
    <property type="protein sequence ID" value="TRM56500.1"/>
    <property type="molecule type" value="Genomic_DNA"/>
</dbReference>
<organism evidence="6 7">
    <name type="scientific">Schizophyllum amplum</name>
    <dbReference type="NCBI Taxonomy" id="97359"/>
    <lineage>
        <taxon>Eukaryota</taxon>
        <taxon>Fungi</taxon>
        <taxon>Dikarya</taxon>
        <taxon>Basidiomycota</taxon>
        <taxon>Agaricomycotina</taxon>
        <taxon>Agaricomycetes</taxon>
        <taxon>Agaricomycetidae</taxon>
        <taxon>Agaricales</taxon>
        <taxon>Schizophyllaceae</taxon>
        <taxon>Schizophyllum</taxon>
    </lineage>
</organism>
<evidence type="ECO:0000256" key="3">
    <source>
        <dbReference type="ARBA" id="ARBA00022833"/>
    </source>
</evidence>
<gene>
    <name evidence="6" type="ORF">BD626DRAFT_440929</name>
</gene>
<comment type="caution">
    <text evidence="6">The sequence shown here is derived from an EMBL/GenBank/DDBJ whole genome shotgun (WGS) entry which is preliminary data.</text>
</comment>
<evidence type="ECO:0000256" key="2">
    <source>
        <dbReference type="ARBA" id="ARBA00022771"/>
    </source>
</evidence>
<dbReference type="AlphaFoldDB" id="A0A550BVC1"/>
<evidence type="ECO:0000313" key="7">
    <source>
        <dbReference type="Proteomes" id="UP000320762"/>
    </source>
</evidence>
<name>A0A550BVC1_9AGAR</name>
<dbReference type="GO" id="GO:0008270">
    <property type="term" value="F:zinc ion binding"/>
    <property type="evidence" value="ECO:0007669"/>
    <property type="project" value="UniProtKB-KW"/>
</dbReference>
<protein>
    <recommendedName>
        <fullName evidence="5">MYND-type domain-containing protein</fullName>
    </recommendedName>
</protein>
<accession>A0A550BVC1</accession>
<dbReference type="OrthoDB" id="5231159at2759"/>
<dbReference type="PROSITE" id="PS50865">
    <property type="entry name" value="ZF_MYND_2"/>
    <property type="match status" value="1"/>
</dbReference>
<proteinExistence type="predicted"/>
<dbReference type="Gene3D" id="6.10.140.2220">
    <property type="match status" value="1"/>
</dbReference>
<keyword evidence="7" id="KW-1185">Reference proteome</keyword>